<reference evidence="1" key="1">
    <citation type="journal article" date="2015" name="Nature">
        <title>Complex archaea that bridge the gap between prokaryotes and eukaryotes.</title>
        <authorList>
            <person name="Spang A."/>
            <person name="Saw J.H."/>
            <person name="Jorgensen S.L."/>
            <person name="Zaremba-Niedzwiedzka K."/>
            <person name="Martijn J."/>
            <person name="Lind A.E."/>
            <person name="van Eijk R."/>
            <person name="Schleper C."/>
            <person name="Guy L."/>
            <person name="Ettema T.J."/>
        </authorList>
    </citation>
    <scope>NUCLEOTIDE SEQUENCE</scope>
</reference>
<feature type="non-terminal residue" evidence="1">
    <location>
        <position position="71"/>
    </location>
</feature>
<accession>A0A0F9G6J1</accession>
<name>A0A0F9G6J1_9ZZZZ</name>
<organism evidence="1">
    <name type="scientific">marine sediment metagenome</name>
    <dbReference type="NCBI Taxonomy" id="412755"/>
    <lineage>
        <taxon>unclassified sequences</taxon>
        <taxon>metagenomes</taxon>
        <taxon>ecological metagenomes</taxon>
    </lineage>
</organism>
<sequence>MNFFDIIKTIYTKGKIDFKIDNSLNYTLTKWLSYDKNNLQALKKVAGYAGRIGAREYFTLLFLGLPKGKTP</sequence>
<dbReference type="EMBL" id="LAZR01021229">
    <property type="protein sequence ID" value="KKL86051.1"/>
    <property type="molecule type" value="Genomic_DNA"/>
</dbReference>
<protein>
    <submittedName>
        <fullName evidence="1">Uncharacterized protein</fullName>
    </submittedName>
</protein>
<comment type="caution">
    <text evidence="1">The sequence shown here is derived from an EMBL/GenBank/DDBJ whole genome shotgun (WGS) entry which is preliminary data.</text>
</comment>
<gene>
    <name evidence="1" type="ORF">LCGC14_1948630</name>
</gene>
<proteinExistence type="predicted"/>
<dbReference type="AlphaFoldDB" id="A0A0F9G6J1"/>
<evidence type="ECO:0000313" key="1">
    <source>
        <dbReference type="EMBL" id="KKL86051.1"/>
    </source>
</evidence>